<keyword evidence="6" id="KW-1185">Reference proteome</keyword>
<accession>A0ABW5CXK6</accession>
<sequence>MWTEEDNKLKRSLTFKDFRQAMAFMNEVAEVAEEQNHHPWWSNVYNKVEIELTTHDAGNTVTQKDYTLAKRIDEIADKILSSGS</sequence>
<evidence type="ECO:0000256" key="4">
    <source>
        <dbReference type="ARBA" id="ARBA00023239"/>
    </source>
</evidence>
<dbReference type="NCBIfam" id="NF002017">
    <property type="entry name" value="PRK00823.1-2"/>
    <property type="match status" value="1"/>
</dbReference>
<evidence type="ECO:0000256" key="1">
    <source>
        <dbReference type="ARBA" id="ARBA00001554"/>
    </source>
</evidence>
<gene>
    <name evidence="5" type="ORF">ACFSKP_10945</name>
</gene>
<dbReference type="Pfam" id="PF01329">
    <property type="entry name" value="Pterin_4a"/>
    <property type="match status" value="1"/>
</dbReference>
<evidence type="ECO:0000313" key="5">
    <source>
        <dbReference type="EMBL" id="MFD2246773.1"/>
    </source>
</evidence>
<protein>
    <recommendedName>
        <fullName evidence="3">4a-hydroxytetrahydrobiopterin dehydratase</fullName>
        <ecNumber evidence="3">4.2.1.96</ecNumber>
    </recommendedName>
</protein>
<evidence type="ECO:0000256" key="2">
    <source>
        <dbReference type="ARBA" id="ARBA00006472"/>
    </source>
</evidence>
<organism evidence="5 6">
    <name type="scientific">Pontibacter ruber</name>
    <dbReference type="NCBI Taxonomy" id="1343895"/>
    <lineage>
        <taxon>Bacteria</taxon>
        <taxon>Pseudomonadati</taxon>
        <taxon>Bacteroidota</taxon>
        <taxon>Cytophagia</taxon>
        <taxon>Cytophagales</taxon>
        <taxon>Hymenobacteraceae</taxon>
        <taxon>Pontibacter</taxon>
    </lineage>
</organism>
<reference evidence="6" key="1">
    <citation type="journal article" date="2019" name="Int. J. Syst. Evol. Microbiol.">
        <title>The Global Catalogue of Microorganisms (GCM) 10K type strain sequencing project: providing services to taxonomists for standard genome sequencing and annotation.</title>
        <authorList>
            <consortium name="The Broad Institute Genomics Platform"/>
            <consortium name="The Broad Institute Genome Sequencing Center for Infectious Disease"/>
            <person name="Wu L."/>
            <person name="Ma J."/>
        </authorList>
    </citation>
    <scope>NUCLEOTIDE SEQUENCE [LARGE SCALE GENOMIC DNA]</scope>
    <source>
        <strain evidence="6">CGMCC 4.1782</strain>
    </source>
</reference>
<comment type="catalytic activity">
    <reaction evidence="1">
        <text>(4aS,6R)-4a-hydroxy-L-erythro-5,6,7,8-tetrahydrobiopterin = (6R)-L-erythro-6,7-dihydrobiopterin + H2O</text>
        <dbReference type="Rhea" id="RHEA:11920"/>
        <dbReference type="ChEBI" id="CHEBI:15377"/>
        <dbReference type="ChEBI" id="CHEBI:15642"/>
        <dbReference type="ChEBI" id="CHEBI:43120"/>
        <dbReference type="EC" id="4.2.1.96"/>
    </reaction>
</comment>
<dbReference type="EC" id="4.2.1.96" evidence="3"/>
<dbReference type="RefSeq" id="WP_250428551.1">
    <property type="nucleotide sequence ID" value="NZ_JALPRR010000001.1"/>
</dbReference>
<name>A0ABW5CXK6_9BACT</name>
<proteinExistence type="inferred from homology"/>
<dbReference type="PANTHER" id="PTHR12599">
    <property type="entry name" value="PTERIN-4-ALPHA-CARBINOLAMINE DEHYDRATASE"/>
    <property type="match status" value="1"/>
</dbReference>
<dbReference type="PANTHER" id="PTHR12599:SF0">
    <property type="entry name" value="PTERIN-4-ALPHA-CARBINOLAMINE DEHYDRATASE"/>
    <property type="match status" value="1"/>
</dbReference>
<comment type="similarity">
    <text evidence="2">Belongs to the pterin-4-alpha-carbinolamine dehydratase family.</text>
</comment>
<dbReference type="SUPFAM" id="SSF55248">
    <property type="entry name" value="PCD-like"/>
    <property type="match status" value="1"/>
</dbReference>
<keyword evidence="4 5" id="KW-0456">Lyase</keyword>
<comment type="caution">
    <text evidence="5">The sequence shown here is derived from an EMBL/GenBank/DDBJ whole genome shotgun (WGS) entry which is preliminary data.</text>
</comment>
<dbReference type="Gene3D" id="3.30.1360.20">
    <property type="entry name" value="Transcriptional coactivator/pterin dehydratase"/>
    <property type="match status" value="1"/>
</dbReference>
<dbReference type="EMBL" id="JBHUIM010000001">
    <property type="protein sequence ID" value="MFD2246773.1"/>
    <property type="molecule type" value="Genomic_DNA"/>
</dbReference>
<dbReference type="InterPro" id="IPR036428">
    <property type="entry name" value="PCD_sf"/>
</dbReference>
<evidence type="ECO:0000313" key="6">
    <source>
        <dbReference type="Proteomes" id="UP001597374"/>
    </source>
</evidence>
<dbReference type="InterPro" id="IPR001533">
    <property type="entry name" value="Pterin_deHydtase"/>
</dbReference>
<dbReference type="GO" id="GO:0008124">
    <property type="term" value="F:4-alpha-hydroxytetrahydrobiopterin dehydratase activity"/>
    <property type="evidence" value="ECO:0007669"/>
    <property type="project" value="UniProtKB-EC"/>
</dbReference>
<evidence type="ECO:0000256" key="3">
    <source>
        <dbReference type="ARBA" id="ARBA00013252"/>
    </source>
</evidence>
<dbReference type="Proteomes" id="UP001597374">
    <property type="component" value="Unassembled WGS sequence"/>
</dbReference>